<dbReference type="EMBL" id="HACG01006278">
    <property type="protein sequence ID" value="CEK53143.1"/>
    <property type="molecule type" value="Transcribed_RNA"/>
</dbReference>
<name>A0A0B6YAL1_9EUPU</name>
<reference evidence="2" key="1">
    <citation type="submission" date="2014-12" db="EMBL/GenBank/DDBJ databases">
        <title>Insight into the proteome of Arion vulgaris.</title>
        <authorList>
            <person name="Aradska J."/>
            <person name="Bulat T."/>
            <person name="Smidak R."/>
            <person name="Sarate P."/>
            <person name="Gangsoo J."/>
            <person name="Sialana F."/>
            <person name="Bilban M."/>
            <person name="Lubec G."/>
        </authorList>
    </citation>
    <scope>NUCLEOTIDE SEQUENCE</scope>
    <source>
        <tissue evidence="2">Skin</tissue>
    </source>
</reference>
<organism evidence="2">
    <name type="scientific">Arion vulgaris</name>
    <dbReference type="NCBI Taxonomy" id="1028688"/>
    <lineage>
        <taxon>Eukaryota</taxon>
        <taxon>Metazoa</taxon>
        <taxon>Spiralia</taxon>
        <taxon>Lophotrochozoa</taxon>
        <taxon>Mollusca</taxon>
        <taxon>Gastropoda</taxon>
        <taxon>Heterobranchia</taxon>
        <taxon>Euthyneura</taxon>
        <taxon>Panpulmonata</taxon>
        <taxon>Eupulmonata</taxon>
        <taxon>Stylommatophora</taxon>
        <taxon>Helicina</taxon>
        <taxon>Arionoidea</taxon>
        <taxon>Arionidae</taxon>
        <taxon>Arion</taxon>
    </lineage>
</organism>
<proteinExistence type="predicted"/>
<evidence type="ECO:0000313" key="2">
    <source>
        <dbReference type="EMBL" id="CEK53143.1"/>
    </source>
</evidence>
<feature type="non-terminal residue" evidence="2">
    <location>
        <position position="1"/>
    </location>
</feature>
<sequence length="142" mass="15940">DDDDDDSESEDDEDDSECTESDDNCSEVSELSEDNQQIKYPKLTNIPLTDIKHSASIGEITARSDLRFLHKKSDSLRLTDISNTSLTHTSSSLYGRSRTIADKEDTRLRNVDETTTDSETDAVIELLTLAQQESSKYLLSEE</sequence>
<feature type="compositionally biased region" description="Acidic residues" evidence="1">
    <location>
        <begin position="1"/>
        <end position="33"/>
    </location>
</feature>
<protein>
    <submittedName>
        <fullName evidence="2">Uncharacterized protein</fullName>
    </submittedName>
</protein>
<feature type="region of interest" description="Disordered" evidence="1">
    <location>
        <begin position="1"/>
        <end position="38"/>
    </location>
</feature>
<gene>
    <name evidence="2" type="primary">ORF19233</name>
</gene>
<evidence type="ECO:0000256" key="1">
    <source>
        <dbReference type="SAM" id="MobiDB-lite"/>
    </source>
</evidence>
<feature type="non-terminal residue" evidence="2">
    <location>
        <position position="142"/>
    </location>
</feature>
<accession>A0A0B6YAL1</accession>
<dbReference type="AlphaFoldDB" id="A0A0B6YAL1"/>